<dbReference type="OrthoDB" id="9066681at2"/>
<keyword evidence="2" id="KW-1185">Reference proteome</keyword>
<organism evidence="1 2">
    <name type="scientific">Gallionella capsiferriformans (strain ES-2)</name>
    <name type="common">Gallionella ferruginea capsiferriformans (strain ES-2)</name>
    <dbReference type="NCBI Taxonomy" id="395494"/>
    <lineage>
        <taxon>Bacteria</taxon>
        <taxon>Pseudomonadati</taxon>
        <taxon>Pseudomonadota</taxon>
        <taxon>Betaproteobacteria</taxon>
        <taxon>Nitrosomonadales</taxon>
        <taxon>Gallionellaceae</taxon>
        <taxon>Gallionella</taxon>
    </lineage>
</organism>
<reference evidence="1 2" key="1">
    <citation type="submission" date="2010-08" db="EMBL/GenBank/DDBJ databases">
        <title>Complete sequence of Gallionella capsiferriformans ES-2.</title>
        <authorList>
            <consortium name="US DOE Joint Genome Institute"/>
            <person name="Lucas S."/>
            <person name="Copeland A."/>
            <person name="Lapidus A."/>
            <person name="Cheng J.-F."/>
            <person name="Bruce D."/>
            <person name="Goodwin L."/>
            <person name="Pitluck S."/>
            <person name="Chertkov O."/>
            <person name="Davenport K.W."/>
            <person name="Detter J.C."/>
            <person name="Han C."/>
            <person name="Tapia R."/>
            <person name="Land M."/>
            <person name="Hauser L."/>
            <person name="Chang Y.-J."/>
            <person name="Jeffries C."/>
            <person name="Kyrpides N."/>
            <person name="Ivanova N."/>
            <person name="Mikhailova N."/>
            <person name="Shelobolina E.S."/>
            <person name="Picardal F."/>
            <person name="Roden E."/>
            <person name="Emerson D."/>
            <person name="Woyke T."/>
        </authorList>
    </citation>
    <scope>NUCLEOTIDE SEQUENCE [LARGE SCALE GENOMIC DNA]</scope>
    <source>
        <strain evidence="1 2">ES-2</strain>
    </source>
</reference>
<dbReference type="RefSeq" id="WP_013292970.1">
    <property type="nucleotide sequence ID" value="NC_014394.1"/>
</dbReference>
<protein>
    <submittedName>
        <fullName evidence="1">Uncharacterized protein</fullName>
    </submittedName>
</protein>
<dbReference type="AlphaFoldDB" id="D9SET3"/>
<dbReference type="Proteomes" id="UP000001235">
    <property type="component" value="Chromosome"/>
</dbReference>
<gene>
    <name evidence="1" type="ordered locus">Galf_0999</name>
</gene>
<evidence type="ECO:0000313" key="1">
    <source>
        <dbReference type="EMBL" id="ADL55030.1"/>
    </source>
</evidence>
<accession>D9SET3</accession>
<name>D9SET3_GALCS</name>
<dbReference type="HOGENOM" id="CLU_042901_0_0_4"/>
<sequence>MSEYQYYEFVAIDQPLTPRQMAELRACSSRASITPTSFVNEYHWSGLKGDPDDWMRRYFDAHVYVTDMCVCCFMVRVPREIFDGATLNAFATESSIYINHSESHWIISWNLNESENYDRFCEDDGRGWMGRLIALRDELLRGDLRSLYLGWLAGVTAGEVEEGESEPLPPPGLSRLTPAQQALVELLEIDPDLIAAAANGDVGIDAESDDTDRQMDVWIAGLSADDSRQVLKLLLSGQSNRAERQLKSRFLTWQKENSATRVTAPVLRTVANLRELAESAEKVRRQWEAEQHIKLKAEQQAQRDAYLRTLAANFDRCWQMLDKKAERGIASAYDEVSRAVVDLAEAYKLCSSGIEWNHAMQCFMARHIKRGALVRRLVEAGLWKKS</sequence>
<dbReference type="KEGG" id="gca:Galf_0999"/>
<proteinExistence type="predicted"/>
<dbReference type="EMBL" id="CP002159">
    <property type="protein sequence ID" value="ADL55030.1"/>
    <property type="molecule type" value="Genomic_DNA"/>
</dbReference>
<dbReference type="eggNOG" id="ENOG502Z806">
    <property type="taxonomic scope" value="Bacteria"/>
</dbReference>
<dbReference type="STRING" id="395494.Galf_0999"/>
<evidence type="ECO:0000313" key="2">
    <source>
        <dbReference type="Proteomes" id="UP000001235"/>
    </source>
</evidence>